<dbReference type="RefSeq" id="WP_166586517.1">
    <property type="nucleotide sequence ID" value="NZ_WWEO01000043.1"/>
</dbReference>
<evidence type="ECO:0000256" key="1">
    <source>
        <dbReference type="SAM" id="SignalP"/>
    </source>
</evidence>
<organism evidence="3 4">
    <name type="scientific">Mucilaginibacter agri</name>
    <dbReference type="NCBI Taxonomy" id="2695265"/>
    <lineage>
        <taxon>Bacteria</taxon>
        <taxon>Pseudomonadati</taxon>
        <taxon>Bacteroidota</taxon>
        <taxon>Sphingobacteriia</taxon>
        <taxon>Sphingobacteriales</taxon>
        <taxon>Sphingobacteriaceae</taxon>
        <taxon>Mucilaginibacter</taxon>
    </lineage>
</organism>
<accession>A0A965ZGG1</accession>
<keyword evidence="4" id="KW-1185">Reference proteome</keyword>
<dbReference type="AlphaFoldDB" id="A0A965ZGG1"/>
<dbReference type="SUPFAM" id="SSF48317">
    <property type="entry name" value="Acid phosphatase/Vanadium-dependent haloperoxidase"/>
    <property type="match status" value="1"/>
</dbReference>
<proteinExistence type="predicted"/>
<reference evidence="3" key="1">
    <citation type="submission" date="2020-01" db="EMBL/GenBank/DDBJ databases">
        <authorList>
            <person name="Seo Y.L."/>
        </authorList>
    </citation>
    <scope>NUCLEOTIDE SEQUENCE</scope>
    <source>
        <strain evidence="3">R11</strain>
    </source>
</reference>
<sequence>MTISTKRTAILFLFSFISFSGIARKQDSVGVAADIDSTKILTDTVKDGRFKTAGEVWKTVVFGVPGDFVQMGKTVSKDWRVTAAYAGGIALFVLADKPVTQWYQDNVEKNVKYKFPKLANPGNSRFFYGNDAYLNYSIMGLYAGSLIANYKTGQMAALNSTKALVYSYLISQVFLKSIFGRRRPDLTLSDGKPAKLPYTDNPYDFFAIHRLNFTTGPSGTSFPSMHATAYFAVAKVMAMEFNNYWIPYGAVTVLFFADVDAHQHWVGDMVAGGIVGTLIGKGIVLSSRAWEKKQAQRKSIQNRQNKINFNYQVLPVVSGGMTGLTLHMSL</sequence>
<dbReference type="Gene3D" id="1.20.144.10">
    <property type="entry name" value="Phosphatidic acid phosphatase type 2/haloperoxidase"/>
    <property type="match status" value="1"/>
</dbReference>
<evidence type="ECO:0000313" key="3">
    <source>
        <dbReference type="EMBL" id="NCD70545.1"/>
    </source>
</evidence>
<keyword evidence="1" id="KW-0732">Signal</keyword>
<comment type="caution">
    <text evidence="3">The sequence shown here is derived from an EMBL/GenBank/DDBJ whole genome shotgun (WGS) entry which is preliminary data.</text>
</comment>
<name>A0A965ZGG1_9SPHI</name>
<feature type="signal peptide" evidence="1">
    <location>
        <begin position="1"/>
        <end position="25"/>
    </location>
</feature>
<protein>
    <submittedName>
        <fullName evidence="3">Phosphatase PAP2 family protein</fullName>
    </submittedName>
</protein>
<reference evidence="3" key="2">
    <citation type="submission" date="2020-10" db="EMBL/GenBank/DDBJ databases">
        <title>Mucilaginibacter sp. nov., isolated from soil.</title>
        <authorList>
            <person name="Jeon C.O."/>
        </authorList>
    </citation>
    <scope>NUCLEOTIDE SEQUENCE</scope>
    <source>
        <strain evidence="3">R11</strain>
    </source>
</reference>
<feature type="domain" description="Phosphatidic acid phosphatase type 2/haloperoxidase" evidence="2">
    <location>
        <begin position="164"/>
        <end position="286"/>
    </location>
</feature>
<gene>
    <name evidence="3" type="ORF">GSY63_14350</name>
</gene>
<feature type="chain" id="PRO_5036869758" evidence="1">
    <location>
        <begin position="26"/>
        <end position="330"/>
    </location>
</feature>
<dbReference type="InterPro" id="IPR036938">
    <property type="entry name" value="PAP2/HPO_sf"/>
</dbReference>
<dbReference type="EMBL" id="WWEO01000043">
    <property type="protein sequence ID" value="NCD70545.1"/>
    <property type="molecule type" value="Genomic_DNA"/>
</dbReference>
<evidence type="ECO:0000259" key="2">
    <source>
        <dbReference type="Pfam" id="PF01569"/>
    </source>
</evidence>
<dbReference type="InterPro" id="IPR000326">
    <property type="entry name" value="PAP2/HPO"/>
</dbReference>
<evidence type="ECO:0000313" key="4">
    <source>
        <dbReference type="Proteomes" id="UP000638732"/>
    </source>
</evidence>
<dbReference type="Proteomes" id="UP000638732">
    <property type="component" value="Unassembled WGS sequence"/>
</dbReference>
<dbReference type="Pfam" id="PF01569">
    <property type="entry name" value="PAP2"/>
    <property type="match status" value="1"/>
</dbReference>